<name>A0AAU7CK06_9BACT</name>
<sequence>MSKSPKSRKLSSSPKSHKSSTPSKPHKSSSSKDPSLKTLPPSPEQVEGSLAALEEGKAHHAPKGPATGRRRGDDPTTCDPDYSPEELEFLMAIQQYKQATGRKFPTWREVLEILRSLGYERAR</sequence>
<dbReference type="AlphaFoldDB" id="A0AAU7CK06"/>
<feature type="compositionally biased region" description="Low complexity" evidence="1">
    <location>
        <begin position="10"/>
        <end position="23"/>
    </location>
</feature>
<organism evidence="2">
    <name type="scientific">Singulisphaera sp. Ch08</name>
    <dbReference type="NCBI Taxonomy" id="3120278"/>
    <lineage>
        <taxon>Bacteria</taxon>
        <taxon>Pseudomonadati</taxon>
        <taxon>Planctomycetota</taxon>
        <taxon>Planctomycetia</taxon>
        <taxon>Isosphaerales</taxon>
        <taxon>Isosphaeraceae</taxon>
        <taxon>Singulisphaera</taxon>
    </lineage>
</organism>
<evidence type="ECO:0000256" key="1">
    <source>
        <dbReference type="SAM" id="MobiDB-lite"/>
    </source>
</evidence>
<dbReference type="RefSeq" id="WP_406698154.1">
    <property type="nucleotide sequence ID" value="NZ_CP155447.1"/>
</dbReference>
<gene>
    <name evidence="2" type="ORF">V5E97_04790</name>
</gene>
<proteinExistence type="predicted"/>
<feature type="region of interest" description="Disordered" evidence="1">
    <location>
        <begin position="1"/>
        <end position="83"/>
    </location>
</feature>
<protein>
    <submittedName>
        <fullName evidence="2">Uncharacterized protein</fullName>
    </submittedName>
</protein>
<evidence type="ECO:0000313" key="2">
    <source>
        <dbReference type="EMBL" id="XBH05338.1"/>
    </source>
</evidence>
<accession>A0AAU7CK06</accession>
<reference evidence="2" key="1">
    <citation type="submission" date="2024-05" db="EMBL/GenBank/DDBJ databases">
        <title>Planctomycetes of the genus Singulisphaera possess chitinolytic capabilities.</title>
        <authorList>
            <person name="Ivanova A."/>
        </authorList>
    </citation>
    <scope>NUCLEOTIDE SEQUENCE</scope>
    <source>
        <strain evidence="2">Ch08T</strain>
    </source>
</reference>
<dbReference type="EMBL" id="CP155447">
    <property type="protein sequence ID" value="XBH05338.1"/>
    <property type="molecule type" value="Genomic_DNA"/>
</dbReference>